<feature type="compositionally biased region" description="Polar residues" evidence="1">
    <location>
        <begin position="50"/>
        <end position="65"/>
    </location>
</feature>
<protein>
    <submittedName>
        <fullName evidence="3">Lytic murein transglycosylase</fullName>
    </submittedName>
</protein>
<comment type="caution">
    <text evidence="3">The sequence shown here is derived from an EMBL/GenBank/DDBJ whole genome shotgun (WGS) entry which is preliminary data.</text>
</comment>
<feature type="region of interest" description="Disordered" evidence="1">
    <location>
        <begin position="404"/>
        <end position="498"/>
    </location>
</feature>
<dbReference type="Gene3D" id="1.10.530.10">
    <property type="match status" value="1"/>
</dbReference>
<feature type="compositionally biased region" description="Low complexity" evidence="1">
    <location>
        <begin position="7"/>
        <end position="40"/>
    </location>
</feature>
<proteinExistence type="predicted"/>
<dbReference type="SUPFAM" id="SSF53955">
    <property type="entry name" value="Lysozyme-like"/>
    <property type="match status" value="1"/>
</dbReference>
<dbReference type="CDD" id="cd13399">
    <property type="entry name" value="Slt35-like"/>
    <property type="match status" value="1"/>
</dbReference>
<feature type="compositionally biased region" description="Pro residues" evidence="1">
    <location>
        <begin position="408"/>
        <end position="477"/>
    </location>
</feature>
<dbReference type="InterPro" id="IPR043426">
    <property type="entry name" value="MltB-like"/>
</dbReference>
<keyword evidence="4" id="KW-1185">Reference proteome</keyword>
<accession>A0A927JCM4</accession>
<evidence type="ECO:0000313" key="4">
    <source>
        <dbReference type="Proteomes" id="UP000642993"/>
    </source>
</evidence>
<organism evidence="3 4">
    <name type="scientific">Lolliginicoccus lacisalsi</name>
    <dbReference type="NCBI Taxonomy" id="2742202"/>
    <lineage>
        <taxon>Bacteria</taxon>
        <taxon>Bacillati</taxon>
        <taxon>Actinomycetota</taxon>
        <taxon>Actinomycetes</taxon>
        <taxon>Mycobacteriales</taxon>
        <taxon>Hoyosellaceae</taxon>
        <taxon>Lolliginicoccus</taxon>
    </lineage>
</organism>
<dbReference type="Pfam" id="PF13406">
    <property type="entry name" value="SLT_2"/>
    <property type="match status" value="1"/>
</dbReference>
<reference evidence="3" key="1">
    <citation type="submission" date="2020-09" db="EMBL/GenBank/DDBJ databases">
        <title>Hoyosella lacisalsi sp. nov., a halotolerant actinobacterium isolated from soil of Lake Gudzhirganskoe.</title>
        <authorList>
            <person name="Yang Q."/>
            <person name="Guo P.Y."/>
            <person name="Liu S.W."/>
            <person name="Li F.N."/>
            <person name="Sun C.H."/>
        </authorList>
    </citation>
    <scope>NUCLEOTIDE SEQUENCE</scope>
    <source>
        <strain evidence="3">G463</strain>
    </source>
</reference>
<evidence type="ECO:0000313" key="3">
    <source>
        <dbReference type="EMBL" id="MBD8506177.1"/>
    </source>
</evidence>
<evidence type="ECO:0000259" key="2">
    <source>
        <dbReference type="Pfam" id="PF13406"/>
    </source>
</evidence>
<feature type="compositionally biased region" description="Low complexity" evidence="1">
    <location>
        <begin position="134"/>
        <end position="148"/>
    </location>
</feature>
<dbReference type="EMBL" id="JACYWE010000003">
    <property type="protein sequence ID" value="MBD8506177.1"/>
    <property type="molecule type" value="Genomic_DNA"/>
</dbReference>
<dbReference type="InterPro" id="IPR023346">
    <property type="entry name" value="Lysozyme-like_dom_sf"/>
</dbReference>
<dbReference type="PANTHER" id="PTHR30163">
    <property type="entry name" value="MEMBRANE-BOUND LYTIC MUREIN TRANSGLYCOSYLASE B"/>
    <property type="match status" value="1"/>
</dbReference>
<dbReference type="AlphaFoldDB" id="A0A927JCM4"/>
<gene>
    <name evidence="3" type="ORF">HT102_06745</name>
</gene>
<evidence type="ECO:0000256" key="1">
    <source>
        <dbReference type="SAM" id="MobiDB-lite"/>
    </source>
</evidence>
<name>A0A927JCM4_9ACTN</name>
<dbReference type="InterPro" id="IPR031304">
    <property type="entry name" value="SLT_2"/>
</dbReference>
<dbReference type="PANTHER" id="PTHR30163:SF8">
    <property type="entry name" value="LYTIC MUREIN TRANSGLYCOSYLASE"/>
    <property type="match status" value="1"/>
</dbReference>
<feature type="domain" description="Transglycosylase SLT" evidence="2">
    <location>
        <begin position="323"/>
        <end position="369"/>
    </location>
</feature>
<sequence>MSTSKTAAGSSARPPRSPAPRCSTEFRAPCPGSRSPRRSSNALTQRECPPTSSLPGFAPSPSSRGATPKSFSGDPSRRSSAPSNRSRNRSGAHPANRTNGARTGPGSLAASPPARSRTQHGCRKPRTRTVHGAPPGTRVGRVTPTRRNTPPRKPRRIIAAAATAAAIPIGTAIALSDPHTVGITPASVTDVAEIAPHLLSPYPGTPVPPIDVNAPGRAAWQLDGWARAHSDALGIPHQAMMAYGNAARLLQATNPGCGITWTTLAGIGAIESWHGTYEGASIDGNGYALPPIRGIALDGRPGIAEIRDTDGGELDGDPEFDRAMGPMQFIPATWRIWGSDADGDGIANPDGLDDSAYSAARYLCASGGALRSPIGWRTAILAYNYSEDYLKSVHLKATQYGRDEVFVPAPPPPPPPEPAPAEPAPGEVPPPPPGDAPPPGELPPEELPVPPGEAPPPGDAPPPPPPPPGEAPPPPPETQASAAVPAATELSEEERRARAEHALRRIDAHVRNMLEFIETQQASER</sequence>
<dbReference type="GO" id="GO:0008933">
    <property type="term" value="F:peptidoglycan lytic transglycosylase activity"/>
    <property type="evidence" value="ECO:0007669"/>
    <property type="project" value="TreeGrafter"/>
</dbReference>
<dbReference type="GO" id="GO:0009253">
    <property type="term" value="P:peptidoglycan catabolic process"/>
    <property type="evidence" value="ECO:0007669"/>
    <property type="project" value="TreeGrafter"/>
</dbReference>
<feature type="compositionally biased region" description="Basic residues" evidence="1">
    <location>
        <begin position="117"/>
        <end position="129"/>
    </location>
</feature>
<feature type="region of interest" description="Disordered" evidence="1">
    <location>
        <begin position="1"/>
        <end position="154"/>
    </location>
</feature>
<dbReference type="Proteomes" id="UP000642993">
    <property type="component" value="Unassembled WGS sequence"/>
</dbReference>